<evidence type="ECO:0000256" key="5">
    <source>
        <dbReference type="ARBA" id="ARBA00022989"/>
    </source>
</evidence>
<dbReference type="EMBL" id="BORP01000004">
    <property type="protein sequence ID" value="GIO27508.1"/>
    <property type="molecule type" value="Genomic_DNA"/>
</dbReference>
<feature type="transmembrane region" description="Helical" evidence="7">
    <location>
        <begin position="120"/>
        <end position="141"/>
    </location>
</feature>
<evidence type="ECO:0000313" key="9">
    <source>
        <dbReference type="EMBL" id="GIO27508.1"/>
    </source>
</evidence>
<keyword evidence="4 7" id="KW-0812">Transmembrane</keyword>
<keyword evidence="6 7" id="KW-0472">Membrane</keyword>
<feature type="domain" description="Type II secretion system protein GspF" evidence="8">
    <location>
        <begin position="18"/>
        <end position="139"/>
    </location>
</feature>
<protein>
    <recommendedName>
        <fullName evidence="8">Type II secretion system protein GspF domain-containing protein</fullName>
    </recommendedName>
</protein>
<comment type="subcellular location">
    <subcellularLocation>
        <location evidence="1">Cell membrane</location>
        <topology evidence="1">Multi-pass membrane protein</topology>
    </subcellularLocation>
</comment>
<dbReference type="PANTHER" id="PTHR30012">
    <property type="entry name" value="GENERAL SECRETION PATHWAY PROTEIN"/>
    <property type="match status" value="1"/>
</dbReference>
<reference evidence="9" key="1">
    <citation type="submission" date="2021-03" db="EMBL/GenBank/DDBJ databases">
        <title>Antimicrobial resistance genes in bacteria isolated from Japanese honey, and their potential for conferring macrolide and lincosamide resistance in the American foulbrood pathogen Paenibacillus larvae.</title>
        <authorList>
            <person name="Okamoto M."/>
            <person name="Kumagai M."/>
            <person name="Kanamori H."/>
            <person name="Takamatsu D."/>
        </authorList>
    </citation>
    <scope>NUCLEOTIDE SEQUENCE</scope>
    <source>
        <strain evidence="9">J43TS3</strain>
    </source>
</reference>
<sequence length="147" mass="16904">MIPIYRSYITLNTSFLLATHISSLLQTGISIKDVLLILKEQPKQNIVSHYAHILIDGLNQGIHLSLLLHNFSFIKQELASIFQKNSNADTLEKDLAVYATFLTDDLHQKIMRTITYIQPVFFILLGLVVILIYLSLMWPMYQIIETI</sequence>
<name>A0A920C7B9_9BACI</name>
<evidence type="ECO:0000256" key="3">
    <source>
        <dbReference type="ARBA" id="ARBA00022475"/>
    </source>
</evidence>
<dbReference type="InterPro" id="IPR003004">
    <property type="entry name" value="GspF/PilC"/>
</dbReference>
<gene>
    <name evidence="9" type="ORF">J43TS3_21190</name>
</gene>
<organism evidence="9 10">
    <name type="scientific">Ornithinibacillus bavariensis</name>
    <dbReference type="NCBI Taxonomy" id="545502"/>
    <lineage>
        <taxon>Bacteria</taxon>
        <taxon>Bacillati</taxon>
        <taxon>Bacillota</taxon>
        <taxon>Bacilli</taxon>
        <taxon>Bacillales</taxon>
        <taxon>Bacillaceae</taxon>
        <taxon>Ornithinibacillus</taxon>
    </lineage>
</organism>
<keyword evidence="10" id="KW-1185">Reference proteome</keyword>
<evidence type="ECO:0000256" key="6">
    <source>
        <dbReference type="ARBA" id="ARBA00023136"/>
    </source>
</evidence>
<dbReference type="AlphaFoldDB" id="A0A920C7B9"/>
<evidence type="ECO:0000259" key="8">
    <source>
        <dbReference type="Pfam" id="PF00482"/>
    </source>
</evidence>
<keyword evidence="5 7" id="KW-1133">Transmembrane helix</keyword>
<dbReference type="Gene3D" id="1.20.81.30">
    <property type="entry name" value="Type II secretion system (T2SS), domain F"/>
    <property type="match status" value="1"/>
</dbReference>
<dbReference type="InterPro" id="IPR018076">
    <property type="entry name" value="T2SS_GspF_dom"/>
</dbReference>
<dbReference type="InterPro" id="IPR042094">
    <property type="entry name" value="T2SS_GspF_sf"/>
</dbReference>
<evidence type="ECO:0000256" key="4">
    <source>
        <dbReference type="ARBA" id="ARBA00022692"/>
    </source>
</evidence>
<keyword evidence="3" id="KW-1003">Cell membrane</keyword>
<evidence type="ECO:0000313" key="10">
    <source>
        <dbReference type="Proteomes" id="UP000676917"/>
    </source>
</evidence>
<accession>A0A920C7B9</accession>
<dbReference type="GO" id="GO:0005886">
    <property type="term" value="C:plasma membrane"/>
    <property type="evidence" value="ECO:0007669"/>
    <property type="project" value="UniProtKB-SubCell"/>
</dbReference>
<proteinExistence type="inferred from homology"/>
<comment type="similarity">
    <text evidence="2">Belongs to the GSP F family.</text>
</comment>
<evidence type="ECO:0000256" key="2">
    <source>
        <dbReference type="ARBA" id="ARBA00005745"/>
    </source>
</evidence>
<comment type="caution">
    <text evidence="9">The sequence shown here is derived from an EMBL/GenBank/DDBJ whole genome shotgun (WGS) entry which is preliminary data.</text>
</comment>
<dbReference type="Pfam" id="PF00482">
    <property type="entry name" value="T2SSF"/>
    <property type="match status" value="1"/>
</dbReference>
<dbReference type="PANTHER" id="PTHR30012:SF0">
    <property type="entry name" value="TYPE II SECRETION SYSTEM PROTEIN F-RELATED"/>
    <property type="match status" value="1"/>
</dbReference>
<dbReference type="Proteomes" id="UP000676917">
    <property type="component" value="Unassembled WGS sequence"/>
</dbReference>
<evidence type="ECO:0000256" key="1">
    <source>
        <dbReference type="ARBA" id="ARBA00004651"/>
    </source>
</evidence>
<evidence type="ECO:0000256" key="7">
    <source>
        <dbReference type="SAM" id="Phobius"/>
    </source>
</evidence>